<dbReference type="EMBL" id="CP158261">
    <property type="protein sequence ID" value="XDJ66990.1"/>
    <property type="molecule type" value="Genomic_DNA"/>
</dbReference>
<evidence type="ECO:0000313" key="4">
    <source>
        <dbReference type="EMBL" id="XDJ66990.1"/>
    </source>
</evidence>
<dbReference type="EMBL" id="CP158260">
    <property type="protein sequence ID" value="XDJ63865.1"/>
    <property type="molecule type" value="Genomic_DNA"/>
</dbReference>
<dbReference type="RefSeq" id="WP_368642011.1">
    <property type="nucleotide sequence ID" value="NZ_CP158256.1"/>
</dbReference>
<evidence type="ECO:0000313" key="2">
    <source>
        <dbReference type="EMBL" id="XDJ61516.1"/>
    </source>
</evidence>
<organism evidence="1">
    <name type="scientific">Castellaniella ginsengisoli</name>
    <dbReference type="NCBI Taxonomy" id="546114"/>
    <lineage>
        <taxon>Bacteria</taxon>
        <taxon>Pseudomonadati</taxon>
        <taxon>Pseudomonadota</taxon>
        <taxon>Betaproteobacteria</taxon>
        <taxon>Burkholderiales</taxon>
        <taxon>Alcaligenaceae</taxon>
        <taxon>Castellaniella</taxon>
    </lineage>
</organism>
<dbReference type="EMBL" id="CP158259">
    <property type="protein sequence ID" value="XDJ61516.1"/>
    <property type="molecule type" value="Genomic_DNA"/>
</dbReference>
<sequence>MRMMESNFRDEWRMAAGSGLLFRLLAALRPWRLMRSRSISRRELWHLLELDDYLLEDMGLPRGWFIAERRRRGLAPEVPDMSGRPWVYGCARRRMPMRDGFW</sequence>
<dbReference type="EMBL" id="CP158256">
    <property type="protein sequence ID" value="XDJ52495.1"/>
    <property type="molecule type" value="Genomic_DNA"/>
</dbReference>
<dbReference type="EMBL" id="CP158268">
    <property type="protein sequence ID" value="XDJ85479.1"/>
    <property type="molecule type" value="Genomic_DNA"/>
</dbReference>
<accession>A0AB39DEB7</accession>
<evidence type="ECO:0000313" key="1">
    <source>
        <dbReference type="EMBL" id="XDJ52495.1"/>
    </source>
</evidence>
<gene>
    <name evidence="4" type="ORF">ABRY91_02850</name>
    <name evidence="2" type="ORF">ABRY92_02535</name>
    <name evidence="1" type="ORF">ABRZ01_11225</name>
    <name evidence="3" type="ORF">ABRZ03_00480</name>
    <name evidence="5" type="ORF">ABRZ08_01085</name>
</gene>
<evidence type="ECO:0000313" key="3">
    <source>
        <dbReference type="EMBL" id="XDJ63865.1"/>
    </source>
</evidence>
<name>A0AB39DEB7_9BURK</name>
<protein>
    <recommendedName>
        <fullName evidence="6">DUF1127 domain-containing protein</fullName>
    </recommendedName>
</protein>
<reference evidence="1" key="1">
    <citation type="submission" date="2024-05" db="EMBL/GenBank/DDBJ databases">
        <authorList>
            <person name="Luo Y.-C."/>
            <person name="Nicholds J."/>
            <person name="Mortimer T."/>
            <person name="Maboni G."/>
        </authorList>
    </citation>
    <scope>NUCLEOTIDE SEQUENCE</scope>
    <source>
        <strain evidence="5">140124</strain>
        <strain evidence="4">145849</strain>
        <strain evidence="3">145850</strain>
        <strain evidence="2">145852</strain>
        <strain evidence="1">150964</strain>
    </source>
</reference>
<proteinExistence type="predicted"/>
<dbReference type="AlphaFoldDB" id="A0AB39DEB7"/>
<evidence type="ECO:0000313" key="5">
    <source>
        <dbReference type="EMBL" id="XDJ85479.1"/>
    </source>
</evidence>
<evidence type="ECO:0008006" key="6">
    <source>
        <dbReference type="Google" id="ProtNLM"/>
    </source>
</evidence>